<dbReference type="PANTHER" id="PTHR45867">
    <property type="entry name" value="PURPLE ACID PHOSPHATASE"/>
    <property type="match status" value="1"/>
</dbReference>
<dbReference type="PANTHER" id="PTHR45867:SF3">
    <property type="entry name" value="ACID PHOSPHATASE TYPE 7"/>
    <property type="match status" value="1"/>
</dbReference>
<evidence type="ECO:0000259" key="3">
    <source>
        <dbReference type="Pfam" id="PF16656"/>
    </source>
</evidence>
<dbReference type="Gene3D" id="3.60.21.10">
    <property type="match status" value="1"/>
</dbReference>
<dbReference type="Pfam" id="PF16656">
    <property type="entry name" value="Pur_ac_phosph_N"/>
    <property type="match status" value="1"/>
</dbReference>
<feature type="chain" id="PRO_5003910584" evidence="2">
    <location>
        <begin position="26"/>
        <end position="183"/>
    </location>
</feature>
<dbReference type="GO" id="GO:0003993">
    <property type="term" value="F:acid phosphatase activity"/>
    <property type="evidence" value="ECO:0007669"/>
    <property type="project" value="InterPro"/>
</dbReference>
<sequence length="183" mass="20673">MGTLSAKCLLFTLALSSGLWRPGAAELPDYQPQQVHIAIGETNDEMVISWVTMDYTPSSIVEFGTDALKTRVESFPKNFTNLGFELRVMFMHKVTITNLLPDTRYFYHCGSEYGWSDLFTFKTWKSGTDWPVKIAMYGDLGSENAQSLPRLQTEVQNGMYDAIIHVGDFAYDMQNDNGRVGDE</sequence>
<feature type="domain" description="Purple acid phosphatase N-terminal" evidence="3">
    <location>
        <begin position="32"/>
        <end position="123"/>
    </location>
</feature>
<dbReference type="SUPFAM" id="SSF49363">
    <property type="entry name" value="Purple acid phosphatase, N-terminal domain"/>
    <property type="match status" value="1"/>
</dbReference>
<feature type="signal peptide" evidence="2">
    <location>
        <begin position="1"/>
        <end position="25"/>
    </location>
</feature>
<evidence type="ECO:0000256" key="2">
    <source>
        <dbReference type="SAM" id="SignalP"/>
    </source>
</evidence>
<proteinExistence type="evidence at transcript level"/>
<dbReference type="InterPro" id="IPR029052">
    <property type="entry name" value="Metallo-depent_PP-like"/>
</dbReference>
<accession>K7SLJ1</accession>
<name>K7SLJ1_MACRS</name>
<dbReference type="InterPro" id="IPR015914">
    <property type="entry name" value="PAPs_N"/>
</dbReference>
<protein>
    <submittedName>
        <fullName evidence="4">Acid phosphatase</fullName>
    </submittedName>
</protein>
<organism evidence="4">
    <name type="scientific">Macrobrachium rosenbergii</name>
    <name type="common">Giant fresh water prawn</name>
    <dbReference type="NCBI Taxonomy" id="79674"/>
    <lineage>
        <taxon>Eukaryota</taxon>
        <taxon>Metazoa</taxon>
        <taxon>Ecdysozoa</taxon>
        <taxon>Arthropoda</taxon>
        <taxon>Crustacea</taxon>
        <taxon>Multicrustacea</taxon>
        <taxon>Malacostraca</taxon>
        <taxon>Eumalacostraca</taxon>
        <taxon>Eucarida</taxon>
        <taxon>Decapoda</taxon>
        <taxon>Pleocyemata</taxon>
        <taxon>Caridea</taxon>
        <taxon>Palaemonoidea</taxon>
        <taxon>Palaemonidae</taxon>
        <taxon>Macrobrachium</taxon>
    </lineage>
</organism>
<dbReference type="AlphaFoldDB" id="K7SLJ1"/>
<dbReference type="EMBL" id="JX975267">
    <property type="protein sequence ID" value="AFW04308.1"/>
    <property type="molecule type" value="mRNA"/>
</dbReference>
<evidence type="ECO:0000313" key="4">
    <source>
        <dbReference type="EMBL" id="AFW04308.1"/>
    </source>
</evidence>
<feature type="non-terminal residue" evidence="4">
    <location>
        <position position="183"/>
    </location>
</feature>
<dbReference type="Gene3D" id="2.60.40.380">
    <property type="entry name" value="Purple acid phosphatase-like, N-terminal"/>
    <property type="match status" value="1"/>
</dbReference>
<dbReference type="GO" id="GO:0046872">
    <property type="term" value="F:metal ion binding"/>
    <property type="evidence" value="ECO:0007669"/>
    <property type="project" value="InterPro"/>
</dbReference>
<keyword evidence="1 2" id="KW-0732">Signal</keyword>
<reference evidence="4" key="1">
    <citation type="submission" date="2012-10" db="EMBL/GenBank/DDBJ databases">
        <title>Immune responses and gene expression in hepatopancreas from Macrobrachium rosenbergii challenged by a novel pathogen spiroplasma MR-1008.</title>
        <authorList>
            <person name="Ren Q."/>
            <person name="Hui K.-M."/>
            <person name="Du J."/>
            <person name="Wang W."/>
        </authorList>
    </citation>
    <scope>NUCLEOTIDE SEQUENCE</scope>
</reference>
<evidence type="ECO:0000256" key="1">
    <source>
        <dbReference type="ARBA" id="ARBA00022729"/>
    </source>
</evidence>
<dbReference type="InterPro" id="IPR008963">
    <property type="entry name" value="Purple_acid_Pase-like_N"/>
</dbReference>